<comment type="caution">
    <text evidence="4">The sequence shown here is derived from an EMBL/GenBank/DDBJ whole genome shotgun (WGS) entry which is preliminary data.</text>
</comment>
<keyword evidence="2" id="KW-0812">Transmembrane</keyword>
<keyword evidence="3" id="KW-0732">Signal</keyword>
<keyword evidence="2" id="KW-0472">Membrane</keyword>
<reference evidence="4 5" key="1">
    <citation type="submission" date="2015-07" db="EMBL/GenBank/DDBJ databases">
        <title>Draft Genome Sequence of Malassezia furfur CBS1878 and Malassezia pachydermatis CBS1879.</title>
        <authorList>
            <person name="Triana S."/>
            <person name="Ohm R."/>
            <person name="Gonzalez A."/>
            <person name="DeCock H."/>
            <person name="Restrepo S."/>
            <person name="Celis A."/>
        </authorList>
    </citation>
    <scope>NUCLEOTIDE SEQUENCE [LARGE SCALE GENOMIC DNA]</scope>
    <source>
        <strain evidence="4 5">CBS 1879</strain>
    </source>
</reference>
<dbReference type="Proteomes" id="UP000037751">
    <property type="component" value="Unassembled WGS sequence"/>
</dbReference>
<evidence type="ECO:0000313" key="5">
    <source>
        <dbReference type="Proteomes" id="UP000037751"/>
    </source>
</evidence>
<dbReference type="RefSeq" id="XP_017991306.1">
    <property type="nucleotide sequence ID" value="XM_018136244.1"/>
</dbReference>
<feature type="signal peptide" evidence="3">
    <location>
        <begin position="1"/>
        <end position="19"/>
    </location>
</feature>
<evidence type="ECO:0000313" key="4">
    <source>
        <dbReference type="EMBL" id="KOS13674.1"/>
    </source>
</evidence>
<dbReference type="AlphaFoldDB" id="A0A0M8MSW0"/>
<name>A0A0M8MSW0_9BASI</name>
<dbReference type="EMBL" id="LGAV01000005">
    <property type="protein sequence ID" value="KOS13674.1"/>
    <property type="molecule type" value="Genomic_DNA"/>
</dbReference>
<gene>
    <name evidence="4" type="ORF">Malapachy_1746</name>
</gene>
<dbReference type="GeneID" id="28728119"/>
<protein>
    <submittedName>
        <fullName evidence="4">Uncharacterized protein</fullName>
    </submittedName>
</protein>
<proteinExistence type="predicted"/>
<dbReference type="VEuPathDB" id="FungiDB:Malapachy_1746"/>
<feature type="compositionally biased region" description="Low complexity" evidence="1">
    <location>
        <begin position="51"/>
        <end position="65"/>
    </location>
</feature>
<feature type="chain" id="PRO_5005818848" evidence="3">
    <location>
        <begin position="20"/>
        <end position="129"/>
    </location>
</feature>
<organism evidence="4 5">
    <name type="scientific">Malassezia pachydermatis</name>
    <dbReference type="NCBI Taxonomy" id="77020"/>
    <lineage>
        <taxon>Eukaryota</taxon>
        <taxon>Fungi</taxon>
        <taxon>Dikarya</taxon>
        <taxon>Basidiomycota</taxon>
        <taxon>Ustilaginomycotina</taxon>
        <taxon>Malasseziomycetes</taxon>
        <taxon>Malasseziales</taxon>
        <taxon>Malasseziaceae</taxon>
        <taxon>Malassezia</taxon>
    </lineage>
</organism>
<evidence type="ECO:0000256" key="3">
    <source>
        <dbReference type="SAM" id="SignalP"/>
    </source>
</evidence>
<keyword evidence="2" id="KW-1133">Transmembrane helix</keyword>
<evidence type="ECO:0000256" key="2">
    <source>
        <dbReference type="SAM" id="Phobius"/>
    </source>
</evidence>
<keyword evidence="5" id="KW-1185">Reference proteome</keyword>
<feature type="transmembrane region" description="Helical" evidence="2">
    <location>
        <begin position="108"/>
        <end position="128"/>
    </location>
</feature>
<evidence type="ECO:0000256" key="1">
    <source>
        <dbReference type="SAM" id="MobiDB-lite"/>
    </source>
</evidence>
<sequence length="129" mass="12838">MRFLCVLSVLLAGVAVVYASQAEPTPGLDKRQQANQNGAIAGAALGGGAGAAPATTATTPASISGYTPPPSSDIPKPTNFSSGTILSPNDIDGYSDAIKFAASSSSTVSVSMTWVTAIMALVMSGALFL</sequence>
<accession>A0A0M8MSW0</accession>
<feature type="region of interest" description="Disordered" evidence="1">
    <location>
        <begin position="47"/>
        <end position="84"/>
    </location>
</feature>